<dbReference type="InterPro" id="IPR002081">
    <property type="entry name" value="Cryptochrome/DNA_photolyase_1"/>
</dbReference>
<name>A0A0K0XS12_9GAMM</name>
<evidence type="ECO:0000313" key="4">
    <source>
        <dbReference type="Proteomes" id="UP000066624"/>
    </source>
</evidence>
<dbReference type="RefSeq" id="WP_049724193.1">
    <property type="nucleotide sequence ID" value="NZ_CP012154.1"/>
</dbReference>
<dbReference type="KEGG" id="wma:WM2015_87"/>
<feature type="compositionally biased region" description="Pro residues" evidence="2">
    <location>
        <begin position="229"/>
        <end position="239"/>
    </location>
</feature>
<accession>A0A0K0XS12</accession>
<keyword evidence="1" id="KW-0285">Flavoprotein</keyword>
<dbReference type="PATRIC" id="fig|1579979.3.peg.92"/>
<evidence type="ECO:0000256" key="2">
    <source>
        <dbReference type="SAM" id="MobiDB-lite"/>
    </source>
</evidence>
<dbReference type="GO" id="GO:0071949">
    <property type="term" value="F:FAD binding"/>
    <property type="evidence" value="ECO:0007669"/>
    <property type="project" value="TreeGrafter"/>
</dbReference>
<dbReference type="PANTHER" id="PTHR11455">
    <property type="entry name" value="CRYPTOCHROME"/>
    <property type="match status" value="1"/>
</dbReference>
<dbReference type="OrthoDB" id="9772484at2"/>
<sequence length="413" mass="45911">MHPTRKAGLDRLKEFLPRAGRDYARERNHDHGPGRHDRVSALSPWIRYRLITEQEVLARVLEQHSVTAAEKFVQEVCWRSYWKGWLQMRPSVWRDFLSERTRAVHRIEGNGGLARALEQAEAGQTGIEGFDDWAKELIETGYLHNHARMWFASIWIFTLKLPWTLGADFFLRHLIDADPASNTLSWRWVAGLQTQGKTYLARPDNIEKFTAGRFRPAGLATEAPALDGPSPPPPGPLPPALRAEAPMDGPALLLLTPEDLHPESLLPGSAEIAGLLGARGVHSLSSWPWGEQARRFVSGALDDALGRASEHFGLSGRALETLDAAMLVDACRDAGVDRIVTADAPVGPVDDALDQLELQLEKEGIQLERRRREWDALAWPQATKGFFPFKKKIPALLDAVGLGDRQGLLDLGA</sequence>
<proteinExistence type="predicted"/>
<keyword evidence="4" id="KW-1185">Reference proteome</keyword>
<dbReference type="SUPFAM" id="SSF48173">
    <property type="entry name" value="Cryptochrome/photolyase FAD-binding domain"/>
    <property type="match status" value="1"/>
</dbReference>
<dbReference type="GO" id="GO:0003677">
    <property type="term" value="F:DNA binding"/>
    <property type="evidence" value="ECO:0007669"/>
    <property type="project" value="TreeGrafter"/>
</dbReference>
<organism evidence="3 4">
    <name type="scientific">Wenzhouxiangella marina</name>
    <dbReference type="NCBI Taxonomy" id="1579979"/>
    <lineage>
        <taxon>Bacteria</taxon>
        <taxon>Pseudomonadati</taxon>
        <taxon>Pseudomonadota</taxon>
        <taxon>Gammaproteobacteria</taxon>
        <taxon>Chromatiales</taxon>
        <taxon>Wenzhouxiangellaceae</taxon>
        <taxon>Wenzhouxiangella</taxon>
    </lineage>
</organism>
<evidence type="ECO:0000313" key="3">
    <source>
        <dbReference type="EMBL" id="AKS40478.1"/>
    </source>
</evidence>
<dbReference type="GO" id="GO:0003904">
    <property type="term" value="F:deoxyribodipyrimidine photo-lyase activity"/>
    <property type="evidence" value="ECO:0007669"/>
    <property type="project" value="TreeGrafter"/>
</dbReference>
<dbReference type="GO" id="GO:0009416">
    <property type="term" value="P:response to light stimulus"/>
    <property type="evidence" value="ECO:0007669"/>
    <property type="project" value="TreeGrafter"/>
</dbReference>
<reference evidence="3 4" key="1">
    <citation type="submission" date="2015-07" db="EMBL/GenBank/DDBJ databases">
        <authorList>
            <person name="Noorani M."/>
        </authorList>
    </citation>
    <scope>NUCLEOTIDE SEQUENCE [LARGE SCALE GENOMIC DNA]</scope>
    <source>
        <strain evidence="3 4">KCTC 42284</strain>
    </source>
</reference>
<dbReference type="STRING" id="1579979.WM2015_87"/>
<dbReference type="Pfam" id="PF03441">
    <property type="entry name" value="FAD_binding_7"/>
    <property type="match status" value="1"/>
</dbReference>
<dbReference type="EMBL" id="CP012154">
    <property type="protein sequence ID" value="AKS40478.1"/>
    <property type="molecule type" value="Genomic_DNA"/>
</dbReference>
<dbReference type="InterPro" id="IPR036134">
    <property type="entry name" value="Crypto/Photolyase_FAD-like_sf"/>
</dbReference>
<feature type="binding site" evidence="1">
    <location>
        <position position="23"/>
    </location>
    <ligand>
        <name>FAD</name>
        <dbReference type="ChEBI" id="CHEBI:57692"/>
    </ligand>
</feature>
<dbReference type="Proteomes" id="UP000066624">
    <property type="component" value="Chromosome"/>
</dbReference>
<feature type="binding site" evidence="1">
    <location>
        <begin position="176"/>
        <end position="178"/>
    </location>
    <ligand>
        <name>FAD</name>
        <dbReference type="ChEBI" id="CHEBI:57692"/>
    </ligand>
</feature>
<dbReference type="InterPro" id="IPR005101">
    <property type="entry name" value="Cryptochr/Photolyase_FAD-bd"/>
</dbReference>
<dbReference type="Gene3D" id="1.10.579.10">
    <property type="entry name" value="DNA Cyclobutane Dipyrimidine Photolyase, subunit A, domain 3"/>
    <property type="match status" value="1"/>
</dbReference>
<keyword evidence="3" id="KW-0456">Lyase</keyword>
<feature type="region of interest" description="Disordered" evidence="2">
    <location>
        <begin position="221"/>
        <end position="243"/>
    </location>
</feature>
<protein>
    <submittedName>
        <fullName evidence="3">DNA photolyase FAD-binding protein</fullName>
    </submittedName>
</protein>
<gene>
    <name evidence="3" type="ORF">WM2015_87</name>
</gene>
<dbReference type="AlphaFoldDB" id="A0A0K0XS12"/>
<evidence type="ECO:0000256" key="1">
    <source>
        <dbReference type="PIRSR" id="PIRSR602081-1"/>
    </source>
</evidence>
<feature type="binding site" evidence="1">
    <location>
        <position position="72"/>
    </location>
    <ligand>
        <name>FAD</name>
        <dbReference type="ChEBI" id="CHEBI:57692"/>
    </ligand>
</feature>
<keyword evidence="1" id="KW-0274">FAD</keyword>
<dbReference type="Gene3D" id="1.25.40.80">
    <property type="match status" value="1"/>
</dbReference>
<dbReference type="PANTHER" id="PTHR11455:SF9">
    <property type="entry name" value="CRYPTOCHROME CIRCADIAN CLOCK 5 ISOFORM X1"/>
    <property type="match status" value="1"/>
</dbReference>
<comment type="cofactor">
    <cofactor evidence="1">
        <name>FAD</name>
        <dbReference type="ChEBI" id="CHEBI:57692"/>
    </cofactor>
    <text evidence="1">Binds 1 FAD per subunit.</text>
</comment>